<evidence type="ECO:0000256" key="10">
    <source>
        <dbReference type="ARBA" id="ARBA00023125"/>
    </source>
</evidence>
<dbReference type="InterPro" id="IPR004586">
    <property type="entry name" value="RecB"/>
</dbReference>
<accession>A0A1G8TRN6</accession>
<dbReference type="SUPFAM" id="SSF52540">
    <property type="entry name" value="P-loop containing nucleoside triphosphate hydrolases"/>
    <property type="match status" value="1"/>
</dbReference>
<dbReference type="Pfam" id="PF00580">
    <property type="entry name" value="UvrD-helicase"/>
    <property type="match status" value="1"/>
</dbReference>
<keyword evidence="8 15" id="KW-0067">ATP-binding</keyword>
<evidence type="ECO:0000256" key="12">
    <source>
        <dbReference type="ARBA" id="ARBA00023235"/>
    </source>
</evidence>
<dbReference type="EC" id="3.1.11.5" evidence="15"/>
<evidence type="ECO:0000256" key="11">
    <source>
        <dbReference type="ARBA" id="ARBA00023204"/>
    </source>
</evidence>
<dbReference type="GO" id="GO:0008854">
    <property type="term" value="F:exodeoxyribonuclease V activity"/>
    <property type="evidence" value="ECO:0007669"/>
    <property type="project" value="UniProtKB-EC"/>
</dbReference>
<feature type="binding site" evidence="16">
    <location>
        <begin position="20"/>
        <end position="27"/>
    </location>
    <ligand>
        <name>ATP</name>
        <dbReference type="ChEBI" id="CHEBI:30616"/>
    </ligand>
</feature>
<comment type="catalytic activity">
    <reaction evidence="13 15">
        <text>Couples ATP hydrolysis with the unwinding of duplex DNA by translocating in the 3'-5' direction.</text>
        <dbReference type="EC" id="5.6.2.4"/>
    </reaction>
</comment>
<evidence type="ECO:0000256" key="6">
    <source>
        <dbReference type="ARBA" id="ARBA00022806"/>
    </source>
</evidence>
<evidence type="ECO:0000256" key="5">
    <source>
        <dbReference type="ARBA" id="ARBA00022801"/>
    </source>
</evidence>
<keyword evidence="7 15" id="KW-0269">Exonuclease</keyword>
<evidence type="ECO:0000256" key="4">
    <source>
        <dbReference type="ARBA" id="ARBA00022763"/>
    </source>
</evidence>
<feature type="domain" description="UvrD-like helicase ATP-binding" evidence="17">
    <location>
        <begin position="1"/>
        <end position="452"/>
    </location>
</feature>
<dbReference type="InterPro" id="IPR038726">
    <property type="entry name" value="PDDEXK_AddAB-type"/>
</dbReference>
<dbReference type="Pfam" id="PF12705">
    <property type="entry name" value="PDDEXK_1"/>
    <property type="match status" value="1"/>
</dbReference>
<dbReference type="EMBL" id="FNEM01000008">
    <property type="protein sequence ID" value="SDJ44188.1"/>
    <property type="molecule type" value="Genomic_DNA"/>
</dbReference>
<dbReference type="Gene3D" id="3.40.50.300">
    <property type="entry name" value="P-loop containing nucleotide triphosphate hydrolases"/>
    <property type="match status" value="2"/>
</dbReference>
<keyword evidence="11 15" id="KW-0234">DNA repair</keyword>
<comment type="catalytic activity">
    <reaction evidence="15">
        <text>Exonucleolytic cleavage (in the presence of ATP) in either 5'- to 3'- or 3'- to 5'-direction to yield 5'-phosphooligonucleotides.</text>
        <dbReference type="EC" id="3.1.11.5"/>
    </reaction>
</comment>
<evidence type="ECO:0000259" key="18">
    <source>
        <dbReference type="PROSITE" id="PS51217"/>
    </source>
</evidence>
<keyword evidence="10 15" id="KW-0238">DNA-binding</keyword>
<dbReference type="PANTHER" id="PTHR11070:SF23">
    <property type="entry name" value="RECBCD ENZYME SUBUNIT RECB"/>
    <property type="match status" value="1"/>
</dbReference>
<name>A0A1G8TRN6_9GAMM</name>
<dbReference type="Pfam" id="PF13361">
    <property type="entry name" value="UvrD_C"/>
    <property type="match status" value="1"/>
</dbReference>
<feature type="binding site" evidence="15">
    <location>
        <position position="1094"/>
    </location>
    <ligand>
        <name>Mg(2+)</name>
        <dbReference type="ChEBI" id="CHEBI:18420"/>
    </ligand>
</feature>
<evidence type="ECO:0000256" key="13">
    <source>
        <dbReference type="ARBA" id="ARBA00034617"/>
    </source>
</evidence>
<feature type="active site" description="For nuclease activity" evidence="15">
    <location>
        <position position="1107"/>
    </location>
</feature>
<evidence type="ECO:0000256" key="16">
    <source>
        <dbReference type="PROSITE-ProRule" id="PRU00560"/>
    </source>
</evidence>
<feature type="binding site" evidence="15">
    <location>
        <position position="1107"/>
    </location>
    <ligand>
        <name>Mg(2+)</name>
        <dbReference type="ChEBI" id="CHEBI:18420"/>
    </ligand>
</feature>
<dbReference type="InterPro" id="IPR014016">
    <property type="entry name" value="UvrD-like_ATP-bd"/>
</dbReference>
<dbReference type="CDD" id="cd22352">
    <property type="entry name" value="RecB_C-like"/>
    <property type="match status" value="1"/>
</dbReference>
<keyword evidence="2 15" id="KW-0479">Metal-binding</keyword>
<dbReference type="PROSITE" id="PS51198">
    <property type="entry name" value="UVRD_HELICASE_ATP_BIND"/>
    <property type="match status" value="1"/>
</dbReference>
<evidence type="ECO:0000259" key="17">
    <source>
        <dbReference type="PROSITE" id="PS51198"/>
    </source>
</evidence>
<feature type="region of interest" description="Nuclease activity, interacts with RecD and RecA" evidence="15">
    <location>
        <begin position="909"/>
        <end position="1206"/>
    </location>
</feature>
<evidence type="ECO:0000256" key="14">
    <source>
        <dbReference type="ARBA" id="ARBA00048988"/>
    </source>
</evidence>
<comment type="domain">
    <text evidence="15">The N-terminal DNA-binding domain is a ssDNA-dependent ATPase and has ATP-dependent 3'-5' helicase function. This domain interacts with RecC.</text>
</comment>
<organism evidence="19 20">
    <name type="scientific">Ferrimonas sediminum</name>
    <dbReference type="NCBI Taxonomy" id="718193"/>
    <lineage>
        <taxon>Bacteria</taxon>
        <taxon>Pseudomonadati</taxon>
        <taxon>Pseudomonadota</taxon>
        <taxon>Gammaproteobacteria</taxon>
        <taxon>Alteromonadales</taxon>
        <taxon>Ferrimonadaceae</taxon>
        <taxon>Ferrimonas</taxon>
    </lineage>
</organism>
<dbReference type="NCBIfam" id="TIGR00609">
    <property type="entry name" value="recB"/>
    <property type="match status" value="1"/>
</dbReference>
<dbReference type="PANTHER" id="PTHR11070">
    <property type="entry name" value="UVRD / RECB / PCRA DNA HELICASE FAMILY MEMBER"/>
    <property type="match status" value="1"/>
</dbReference>
<feature type="domain" description="UvrD-like helicase C-terminal" evidence="18">
    <location>
        <begin position="473"/>
        <end position="751"/>
    </location>
</feature>
<keyword evidence="12 15" id="KW-0413">Isomerase</keyword>
<evidence type="ECO:0000256" key="1">
    <source>
        <dbReference type="ARBA" id="ARBA00022722"/>
    </source>
</evidence>
<comment type="catalytic activity">
    <reaction evidence="14 15">
        <text>ATP + H2O = ADP + phosphate + H(+)</text>
        <dbReference type="Rhea" id="RHEA:13065"/>
        <dbReference type="ChEBI" id="CHEBI:15377"/>
        <dbReference type="ChEBI" id="CHEBI:15378"/>
        <dbReference type="ChEBI" id="CHEBI:30616"/>
        <dbReference type="ChEBI" id="CHEBI:43474"/>
        <dbReference type="ChEBI" id="CHEBI:456216"/>
        <dbReference type="EC" id="5.6.2.4"/>
    </reaction>
</comment>
<dbReference type="GO" id="GO:0000724">
    <property type="term" value="P:double-strand break repair via homologous recombination"/>
    <property type="evidence" value="ECO:0007669"/>
    <property type="project" value="UniProtKB-UniRule"/>
</dbReference>
<dbReference type="GO" id="GO:0005524">
    <property type="term" value="F:ATP binding"/>
    <property type="evidence" value="ECO:0007669"/>
    <property type="project" value="UniProtKB-UniRule"/>
</dbReference>
<keyword evidence="1 15" id="KW-0540">Nuclease</keyword>
<dbReference type="RefSeq" id="WP_090365306.1">
    <property type="nucleotide sequence ID" value="NZ_FNEM01000008.1"/>
</dbReference>
<reference evidence="20" key="1">
    <citation type="submission" date="2016-10" db="EMBL/GenBank/DDBJ databases">
        <authorList>
            <person name="Varghese N."/>
            <person name="Submissions S."/>
        </authorList>
    </citation>
    <scope>NUCLEOTIDE SEQUENCE [LARGE SCALE GENOMIC DNA]</scope>
    <source>
        <strain evidence="20">DSM 23317</strain>
    </source>
</reference>
<dbReference type="GO" id="GO:0005829">
    <property type="term" value="C:cytosol"/>
    <property type="evidence" value="ECO:0007669"/>
    <property type="project" value="TreeGrafter"/>
</dbReference>
<gene>
    <name evidence="15" type="primary">recB</name>
    <name evidence="19" type="ORF">SAMN04488540_10865</name>
</gene>
<protein>
    <recommendedName>
        <fullName evidence="15">RecBCD enzyme subunit RecB</fullName>
        <ecNumber evidence="15">3.1.11.5</ecNumber>
        <ecNumber evidence="15">5.6.2.4</ecNumber>
    </recommendedName>
    <alternativeName>
        <fullName evidence="15">DNA 3'-5' helicase subunit RecB</fullName>
    </alternativeName>
    <alternativeName>
        <fullName evidence="15">Exonuclease V subunit RecB</fullName>
        <shortName evidence="15">ExoV subunit RecB</shortName>
    </alternativeName>
    <alternativeName>
        <fullName evidence="15">Helicase/nuclease RecBCD subunit RecB</fullName>
    </alternativeName>
</protein>
<evidence type="ECO:0000256" key="3">
    <source>
        <dbReference type="ARBA" id="ARBA00022741"/>
    </source>
</evidence>
<evidence type="ECO:0000256" key="2">
    <source>
        <dbReference type="ARBA" id="ARBA00022723"/>
    </source>
</evidence>
<keyword evidence="20" id="KW-1185">Reference proteome</keyword>
<dbReference type="HAMAP" id="MF_01485">
    <property type="entry name" value="RecB"/>
    <property type="match status" value="1"/>
</dbReference>
<dbReference type="Proteomes" id="UP000199527">
    <property type="component" value="Unassembled WGS sequence"/>
</dbReference>
<evidence type="ECO:0000313" key="20">
    <source>
        <dbReference type="Proteomes" id="UP000199527"/>
    </source>
</evidence>
<proteinExistence type="inferred from homology"/>
<dbReference type="AlphaFoldDB" id="A0A1G8TRN6"/>
<dbReference type="GO" id="GO:0000287">
    <property type="term" value="F:magnesium ion binding"/>
    <property type="evidence" value="ECO:0007669"/>
    <property type="project" value="UniProtKB-UniRule"/>
</dbReference>
<evidence type="ECO:0000256" key="9">
    <source>
        <dbReference type="ARBA" id="ARBA00022842"/>
    </source>
</evidence>
<dbReference type="InterPro" id="IPR014017">
    <property type="entry name" value="DNA_helicase_UvrD-like_C"/>
</dbReference>
<comment type="function">
    <text evidence="15">A helicase/nuclease that prepares dsDNA breaks (DSB) for recombinational DNA repair. Binds to DSBs and unwinds DNA via a highly rapid and processive ATP-dependent bidirectional helicase activity. Unwinds dsDNA until it encounters a Chi (crossover hotspot instigator) sequence from the 3' direction. Cuts ssDNA a few nucleotides 3' to the Chi site. The properties and activities of the enzyme are changed at Chi. The Chi-altered holoenzyme produces a long 3'-ssDNA overhang and facilitates RecA-binding to the ssDNA for homologous DNA recombination and repair. Holoenzyme degrades any linearized DNA that is unable to undergo homologous recombination. In the holoenzyme this subunit contributes ATPase, 3'-5' helicase, exonuclease activity and loads RecA onto ssDNA.</text>
</comment>
<dbReference type="GO" id="GO:0043138">
    <property type="term" value="F:3'-5' DNA helicase activity"/>
    <property type="evidence" value="ECO:0007669"/>
    <property type="project" value="UniProtKB-UniRule"/>
</dbReference>
<dbReference type="PROSITE" id="PS51217">
    <property type="entry name" value="UVRD_HELICASE_CTER"/>
    <property type="match status" value="1"/>
</dbReference>
<evidence type="ECO:0000256" key="7">
    <source>
        <dbReference type="ARBA" id="ARBA00022839"/>
    </source>
</evidence>
<keyword evidence="6 15" id="KW-0347">Helicase</keyword>
<comment type="domain">
    <text evidence="15">The C-terminal domain has nuclease activity and interacts with RecD. It interacts with RecA, facilitating its loading onto ssDNA.</text>
</comment>
<dbReference type="GO" id="GO:0003677">
    <property type="term" value="F:DNA binding"/>
    <property type="evidence" value="ECO:0007669"/>
    <property type="project" value="UniProtKB-UniRule"/>
</dbReference>
<dbReference type="GO" id="GO:0016887">
    <property type="term" value="F:ATP hydrolysis activity"/>
    <property type="evidence" value="ECO:0007669"/>
    <property type="project" value="RHEA"/>
</dbReference>
<comment type="similarity">
    <text evidence="15">Belongs to the helicase family. UvrD subfamily.</text>
</comment>
<dbReference type="InterPro" id="IPR011335">
    <property type="entry name" value="Restrct_endonuc-II-like"/>
</dbReference>
<dbReference type="Gene3D" id="3.90.320.10">
    <property type="match status" value="1"/>
</dbReference>
<feature type="binding site" evidence="15">
    <location>
        <position position="974"/>
    </location>
    <ligand>
        <name>Mg(2+)</name>
        <dbReference type="ChEBI" id="CHEBI:18420"/>
    </ligand>
</feature>
<feature type="region of interest" description="DNA-binding and helicase activity, interacts with RecC" evidence="15">
    <location>
        <begin position="1"/>
        <end position="873"/>
    </location>
</feature>
<dbReference type="Gene3D" id="1.10.3170.10">
    <property type="entry name" value="Recbcd, chain B, domain 2"/>
    <property type="match status" value="1"/>
</dbReference>
<keyword evidence="5 15" id="KW-0378">Hydrolase</keyword>
<evidence type="ECO:0000256" key="8">
    <source>
        <dbReference type="ARBA" id="ARBA00022840"/>
    </source>
</evidence>
<keyword evidence="4 15" id="KW-0227">DNA damage</keyword>
<comment type="miscellaneous">
    <text evidence="15">In the RecBCD complex, RecB has a slow 3'-5' helicase, an exonuclease activity and loads RecA onto ssDNA, RecD has a fast 5'-3' helicase activity, while RecC stimulates the ATPase and processivity of the RecB helicase and contributes to recognition of the Chi site.</text>
</comment>
<comment type="cofactor">
    <cofactor evidence="15">
        <name>Mg(2+)</name>
        <dbReference type="ChEBI" id="CHEBI:18420"/>
    </cofactor>
    <text evidence="15">Binds 1 Mg(2+) ion per subunit.</text>
</comment>
<keyword evidence="9 15" id="KW-0460">Magnesium</keyword>
<dbReference type="InterPro" id="IPR000212">
    <property type="entry name" value="DNA_helicase_UvrD/REP"/>
</dbReference>
<sequence length="1206" mass="133572">MTTTLQPLSFPLSGTRLIEASAGTGKTYTIAALYLRLVLGHGGEYGHPNGGLMPPEILVVTFTNAATEELRDRIRKRLVEGARCFRGQLAEPDPFLVGLRASYPVEAHPGCALKLELAAQMMDLSAIHTIHSWCQRMLREHAFDSGSLFSLELQTDLSGLRQEAVRDYWRGHFYPLSSQALQPIYDLYSTPAALEKALMPLLGRGLKGRSPAEVVAEQCQAVAHAKAVWQREFEAVSEQIQAALAAKLVSKAKIKPVLLEEVRRWLDDDRLSLPETAAGKPSKACEHFSSQGIQAACNKGKSLEPNPAFEAMQGLVDTLASLDLKRNLLSHAAAWVSDRLEAEKQRQAVLGFDDLMRHLDAALSGDNGQALAQLIRQQFPAALIDEFQDTDPVQYRLFQTLYLDQPQCALMMIGDPKQAIYAFRGADIHTYLQARRDTAGRHYTLGTNYRSTRGMVAAANSVFELAQGYRQGPFLFADEIPFISVDANGKPDRLLIDGEEVNGLNLWLDPDSEPVNKGRYLERQAEAAASEMCRYLTLSSQGRAGFEREGELTPLNAADMAILVRDFTEAKAIRAALDRRGIRSVYLSDKDSVYASAEAQDLLLILQAVVAPEQERRIRAALACQTLGMDWTTLDSLNGDEHQWDRVVEQFRGYQQHWQSKGVLSMVRRLMADYGIANRLMHEGGGERSLTNLMHLAELMQAASATVDGELALLRLLAEQIESGQGDDDQILRLESDAELVQVVTIHKSKGLEYPLVLLPFVFGFRQAAARDGLLTYRDHDGHNAVAFNPDQQAVEQAEHERLAEDLRLLYVALTRPVYACFLGLAPVKLGRTGKRDSSDLHHSALGYLLGQGEPMDSHDLASRLQDLVEPGQALLTPLPEATEAVWQEARVDASALSATLPERRVPAGWRVGSYSALLHGMSHHRDGSDTSAGGAQSRIGELMAEQDLPLPQEPDPDSIHGFPRGAGPGTFLHDWLEWIANQGFDRYCADALAQELLQRCEHKGYESWPTVLQPWVTAALAQPMPLPANDDQPQQVALCQLGSVVAEMEFWFAVNELDVARLDSLVRAHLWPGLPRPNLKPQQLHGMLKGFIDLTFEHQGRFYVADYKSNYLGPDDSAYRFEAMQEAMLSHRYDLQLALYTLALHRLLKTRLPDYDYQRHLGGGVYLFLRGMGAAQADSGNGVIALKPDQALVDAMDALFHGEPA</sequence>
<dbReference type="OrthoDB" id="9810135at2"/>
<dbReference type="InterPro" id="IPR027417">
    <property type="entry name" value="P-loop_NTPase"/>
</dbReference>
<comment type="subunit">
    <text evidence="15">Heterotrimer of RecB, RecC and RecD. All subunits contribute to DNA-binding. Interacts with RecA.</text>
</comment>
<dbReference type="Gene3D" id="1.10.486.10">
    <property type="entry name" value="PCRA, domain 4"/>
    <property type="match status" value="1"/>
</dbReference>
<dbReference type="SUPFAM" id="SSF52980">
    <property type="entry name" value="Restriction endonuclease-like"/>
    <property type="match status" value="1"/>
</dbReference>
<keyword evidence="3 15" id="KW-0547">Nucleotide-binding</keyword>
<evidence type="ECO:0000313" key="19">
    <source>
        <dbReference type="EMBL" id="SDJ44188.1"/>
    </source>
</evidence>
<dbReference type="EC" id="5.6.2.4" evidence="15"/>
<dbReference type="InterPro" id="IPR011604">
    <property type="entry name" value="PDDEXK-like_dom_sf"/>
</dbReference>
<evidence type="ECO:0000256" key="15">
    <source>
        <dbReference type="HAMAP-Rule" id="MF_01485"/>
    </source>
</evidence>
<dbReference type="GO" id="GO:0009338">
    <property type="term" value="C:exodeoxyribonuclease V complex"/>
    <property type="evidence" value="ECO:0007669"/>
    <property type="project" value="TreeGrafter"/>
</dbReference>